<dbReference type="InterPro" id="IPR052351">
    <property type="entry name" value="Ornithine_N-alpha-AT"/>
</dbReference>
<evidence type="ECO:0000256" key="2">
    <source>
        <dbReference type="ARBA" id="ARBA00022516"/>
    </source>
</evidence>
<dbReference type="Pfam" id="PF13444">
    <property type="entry name" value="Acetyltransf_5"/>
    <property type="match status" value="1"/>
</dbReference>
<evidence type="ECO:0000256" key="6">
    <source>
        <dbReference type="ARBA" id="ARBA00038095"/>
    </source>
</evidence>
<feature type="domain" description="Phospholipid/glycerol acyltransferase" evidence="11">
    <location>
        <begin position="75"/>
        <end position="198"/>
    </location>
</feature>
<comment type="similarity">
    <text evidence="6">Belongs to the acetyltransferase family. OlsB subfamily.</text>
</comment>
<dbReference type="STRING" id="1654360.EA58_15365"/>
<dbReference type="SUPFAM" id="SSF55729">
    <property type="entry name" value="Acyl-CoA N-acyltransferases (Nat)"/>
    <property type="match status" value="1"/>
</dbReference>
<evidence type="ECO:0000313" key="13">
    <source>
        <dbReference type="Proteomes" id="UP000027192"/>
    </source>
</evidence>
<evidence type="ECO:0000256" key="9">
    <source>
        <dbReference type="ARBA" id="ARBA00045724"/>
    </source>
</evidence>
<keyword evidence="3" id="KW-0808">Transferase</keyword>
<dbReference type="EMBL" id="JMIB01000028">
    <property type="protein sequence ID" value="KDM90764.1"/>
    <property type="molecule type" value="Genomic_DNA"/>
</dbReference>
<dbReference type="EC" id="2.3.2.30" evidence="7"/>
<comment type="catalytic activity">
    <reaction evidence="10">
        <text>a (3R)-hydroxyacyl-[ACP] + L-ornithine = a lyso-ornithine lipid + holo-[ACP] + H(+)</text>
        <dbReference type="Rhea" id="RHEA:20633"/>
        <dbReference type="Rhea" id="RHEA-COMP:9685"/>
        <dbReference type="Rhea" id="RHEA-COMP:9945"/>
        <dbReference type="ChEBI" id="CHEBI:15378"/>
        <dbReference type="ChEBI" id="CHEBI:46911"/>
        <dbReference type="ChEBI" id="CHEBI:64479"/>
        <dbReference type="ChEBI" id="CHEBI:78827"/>
        <dbReference type="ChEBI" id="CHEBI:138482"/>
        <dbReference type="EC" id="2.3.2.30"/>
    </reaction>
    <physiologicalReaction direction="left-to-right" evidence="10">
        <dbReference type="Rhea" id="RHEA:20634"/>
    </physiologicalReaction>
</comment>
<evidence type="ECO:0000313" key="12">
    <source>
        <dbReference type="EMBL" id="KDM90764.1"/>
    </source>
</evidence>
<comment type="pathway">
    <text evidence="1">Lipid metabolism.</text>
</comment>
<dbReference type="PANTHER" id="PTHR37323:SF1">
    <property type="entry name" value="L-ORNITHINE N(ALPHA)-ACYLTRANSFERASE"/>
    <property type="match status" value="1"/>
</dbReference>
<dbReference type="AlphaFoldDB" id="A0A066RKB9"/>
<keyword evidence="13" id="KW-1185">Reference proteome</keyword>
<dbReference type="CDD" id="cd07986">
    <property type="entry name" value="LPLAT_ACT14924-like"/>
    <property type="match status" value="1"/>
</dbReference>
<sequence>METASPFRLPRKTPFGVGEKLTEWATGLHRLSRFYAERPAGQDTEAFLRYTLDVLGIDYQVVKGGCQHIPAQGATVVVANHPLGCAEGVILAQILRQIRPDVKILANHYLKNVPELDALFIGVDVFEGQGAVRANARALREANRHLSAGGLLLMFPAGEVSVYDRKSGQLRDKVWSKSVSRLIHKHKATTVPVFIGGRNSRQFYMAGKVHPMLRTLMLGREMLNKRATQIPIAIGESIRYSEVKNIQDDQQLVNYLKFNTYLLGNQTNRSVSGFISMKPTARVIPEAEPIDPPVAAALLEADIANLGEAERMLSSGEFDVYCARAAQIPSVLKELGRIREINFRAVGEGTGKSTDLDGFDQNYLHLFVWDRQARKIVGAYRLGLTDELIAANGLAGLYSRTLFRYDERFIGQYGASIELGRSVVAEEYQRSLSALLLLWKGISAFVCRHPKYTHLFGPVSISDEYSQEARQLMATCMTVHHSDQDSAKLVAPTYPLASDQRVFWQPDMLTALADVQLLSRVIARMDTGKSVPVLLRQYLGLNGKLVCFNVDPDFNDALDGLIVVDLTRVPEKTLAKYMDPEKASAYLAYHDGKA</sequence>
<dbReference type="InterPro" id="IPR002123">
    <property type="entry name" value="Plipid/glycerol_acylTrfase"/>
</dbReference>
<dbReference type="GO" id="GO:0006629">
    <property type="term" value="P:lipid metabolic process"/>
    <property type="evidence" value="ECO:0007669"/>
    <property type="project" value="UniProtKB-KW"/>
</dbReference>
<dbReference type="OrthoDB" id="1113830at2"/>
<dbReference type="Proteomes" id="UP000027192">
    <property type="component" value="Unassembled WGS sequence"/>
</dbReference>
<comment type="function">
    <text evidence="9">Catalyzes the first step in the biosynthesis of ornithine lipids, which are phosphorus-free membrane lipids. Catalyzes the 3-hydroxyacyl-acyl carrier protein-dependent acylation of ornithine to form lyso-ornithine lipid (LOL).</text>
</comment>
<evidence type="ECO:0000256" key="3">
    <source>
        <dbReference type="ARBA" id="ARBA00022679"/>
    </source>
</evidence>
<dbReference type="GO" id="GO:0043810">
    <property type="term" value="F:ornithine-acyl [acyl carrier protein] N-acyltransferase activity"/>
    <property type="evidence" value="ECO:0007669"/>
    <property type="project" value="UniProtKB-EC"/>
</dbReference>
<keyword evidence="5" id="KW-0012">Acyltransferase</keyword>
<protein>
    <recommendedName>
        <fullName evidence="8">L-ornithine N(alpha)-acyltransferase</fullName>
        <ecNumber evidence="7">2.3.2.30</ecNumber>
    </recommendedName>
</protein>
<comment type="caution">
    <text evidence="12">The sequence shown here is derived from an EMBL/GenBank/DDBJ whole genome shotgun (WGS) entry which is preliminary data.</text>
</comment>
<evidence type="ECO:0000256" key="7">
    <source>
        <dbReference type="ARBA" id="ARBA00039058"/>
    </source>
</evidence>
<dbReference type="RefSeq" id="WP_036754331.1">
    <property type="nucleotide sequence ID" value="NZ_JAGSGC010000007.1"/>
</dbReference>
<dbReference type="SUPFAM" id="SSF69593">
    <property type="entry name" value="Glycerol-3-phosphate (1)-acyltransferase"/>
    <property type="match status" value="1"/>
</dbReference>
<evidence type="ECO:0000256" key="1">
    <source>
        <dbReference type="ARBA" id="ARBA00005189"/>
    </source>
</evidence>
<evidence type="ECO:0000256" key="8">
    <source>
        <dbReference type="ARBA" id="ARBA00039866"/>
    </source>
</evidence>
<keyword evidence="4" id="KW-0443">Lipid metabolism</keyword>
<gene>
    <name evidence="12" type="ORF">EA58_15365</name>
</gene>
<organism evidence="12 13">
    <name type="scientific">Photobacterium galatheae</name>
    <dbReference type="NCBI Taxonomy" id="1654360"/>
    <lineage>
        <taxon>Bacteria</taxon>
        <taxon>Pseudomonadati</taxon>
        <taxon>Pseudomonadota</taxon>
        <taxon>Gammaproteobacteria</taxon>
        <taxon>Vibrionales</taxon>
        <taxon>Vibrionaceae</taxon>
        <taxon>Photobacterium</taxon>
    </lineage>
</organism>
<evidence type="ECO:0000256" key="4">
    <source>
        <dbReference type="ARBA" id="ARBA00023098"/>
    </source>
</evidence>
<dbReference type="Pfam" id="PF19576">
    <property type="entry name" value="Acyltransf_2"/>
    <property type="match status" value="1"/>
</dbReference>
<evidence type="ECO:0000256" key="10">
    <source>
        <dbReference type="ARBA" id="ARBA00047785"/>
    </source>
</evidence>
<dbReference type="Gene3D" id="3.40.630.30">
    <property type="match status" value="1"/>
</dbReference>
<evidence type="ECO:0000259" key="11">
    <source>
        <dbReference type="SMART" id="SM00563"/>
    </source>
</evidence>
<dbReference type="PANTHER" id="PTHR37323">
    <property type="entry name" value="GCN5-RELATED N-ACETYLTRANSFERASE"/>
    <property type="match status" value="1"/>
</dbReference>
<dbReference type="InterPro" id="IPR045746">
    <property type="entry name" value="ACT14924-like_Acyltransf_dom"/>
</dbReference>
<dbReference type="SMART" id="SM00563">
    <property type="entry name" value="PlsC"/>
    <property type="match status" value="1"/>
</dbReference>
<evidence type="ECO:0000256" key="5">
    <source>
        <dbReference type="ARBA" id="ARBA00023315"/>
    </source>
</evidence>
<name>A0A066RKB9_9GAMM</name>
<reference evidence="12 13" key="1">
    <citation type="submission" date="2014-04" db="EMBL/GenBank/DDBJ databases">
        <title>Draft genome sequence of Photobacterium halotolerans S2753: a solonamide, ngercheumicin and holomycin producer.</title>
        <authorList>
            <person name="Machado H.R."/>
            <person name="Gram L."/>
        </authorList>
    </citation>
    <scope>NUCLEOTIDE SEQUENCE [LARGE SCALE GENOMIC DNA]</scope>
    <source>
        <strain evidence="12 13">S2753</strain>
    </source>
</reference>
<dbReference type="InterPro" id="IPR016181">
    <property type="entry name" value="Acyl_CoA_acyltransferase"/>
</dbReference>
<keyword evidence="2" id="KW-0444">Lipid biosynthesis</keyword>
<proteinExistence type="inferred from homology"/>
<accession>A0A066RKB9</accession>